<protein>
    <submittedName>
        <fullName evidence="1">Uncharacterized protein</fullName>
    </submittedName>
</protein>
<dbReference type="Proteomes" id="UP001165060">
    <property type="component" value="Unassembled WGS sequence"/>
</dbReference>
<dbReference type="EMBL" id="BRYB01003831">
    <property type="protein sequence ID" value="GMI21439.1"/>
    <property type="molecule type" value="Genomic_DNA"/>
</dbReference>
<evidence type="ECO:0000313" key="1">
    <source>
        <dbReference type="EMBL" id="GMI21439.1"/>
    </source>
</evidence>
<sequence>LVNHLPGNRPSLLVIVDEFEERLTDEQQGMLEEEIRKLKDAKKLAEAA</sequence>
<evidence type="ECO:0000313" key="2">
    <source>
        <dbReference type="Proteomes" id="UP001165060"/>
    </source>
</evidence>
<accession>A0ABQ6M8D9</accession>
<organism evidence="1 2">
    <name type="scientific">Tetraparma gracilis</name>
    <dbReference type="NCBI Taxonomy" id="2962635"/>
    <lineage>
        <taxon>Eukaryota</taxon>
        <taxon>Sar</taxon>
        <taxon>Stramenopiles</taxon>
        <taxon>Ochrophyta</taxon>
        <taxon>Bolidophyceae</taxon>
        <taxon>Parmales</taxon>
        <taxon>Triparmaceae</taxon>
        <taxon>Tetraparma</taxon>
    </lineage>
</organism>
<keyword evidence="2" id="KW-1185">Reference proteome</keyword>
<gene>
    <name evidence="1" type="ORF">TeGR_g6425</name>
</gene>
<reference evidence="1 2" key="1">
    <citation type="journal article" date="2023" name="Commun. Biol.">
        <title>Genome analysis of Parmales, the sister group of diatoms, reveals the evolutionary specialization of diatoms from phago-mixotrophs to photoautotrophs.</title>
        <authorList>
            <person name="Ban H."/>
            <person name="Sato S."/>
            <person name="Yoshikawa S."/>
            <person name="Yamada K."/>
            <person name="Nakamura Y."/>
            <person name="Ichinomiya M."/>
            <person name="Sato N."/>
            <person name="Blanc-Mathieu R."/>
            <person name="Endo H."/>
            <person name="Kuwata A."/>
            <person name="Ogata H."/>
        </authorList>
    </citation>
    <scope>NUCLEOTIDE SEQUENCE [LARGE SCALE GENOMIC DNA]</scope>
</reference>
<feature type="non-terminal residue" evidence="1">
    <location>
        <position position="1"/>
    </location>
</feature>
<comment type="caution">
    <text evidence="1">The sequence shown here is derived from an EMBL/GenBank/DDBJ whole genome shotgun (WGS) entry which is preliminary data.</text>
</comment>
<name>A0ABQ6M8D9_9STRA</name>
<proteinExistence type="predicted"/>